<name>B9E4I3_CLOK1</name>
<accession>B9E4I3</accession>
<proteinExistence type="predicted"/>
<dbReference type="KEGG" id="ckr:CKR_2357"/>
<evidence type="ECO:0000313" key="1">
    <source>
        <dbReference type="EMBL" id="BAH07408.1"/>
    </source>
</evidence>
<protein>
    <submittedName>
        <fullName evidence="1">Uncharacterized protein</fullName>
    </submittedName>
</protein>
<organism evidence="1 2">
    <name type="scientific">Clostridium kluyveri (strain NBRC 12016)</name>
    <dbReference type="NCBI Taxonomy" id="583346"/>
    <lineage>
        <taxon>Bacteria</taxon>
        <taxon>Bacillati</taxon>
        <taxon>Bacillota</taxon>
        <taxon>Clostridia</taxon>
        <taxon>Eubacteriales</taxon>
        <taxon>Clostridiaceae</taxon>
        <taxon>Clostridium</taxon>
    </lineage>
</organism>
<dbReference type="HOGENOM" id="CLU_2583522_0_0_9"/>
<evidence type="ECO:0000313" key="2">
    <source>
        <dbReference type="Proteomes" id="UP000007969"/>
    </source>
</evidence>
<dbReference type="EMBL" id="AP009049">
    <property type="protein sequence ID" value="BAH07408.1"/>
    <property type="molecule type" value="Genomic_DNA"/>
</dbReference>
<dbReference type="AlphaFoldDB" id="B9E4I3"/>
<gene>
    <name evidence="1" type="ordered locus">CKR_2357</name>
</gene>
<dbReference type="Proteomes" id="UP000007969">
    <property type="component" value="Chromosome"/>
</dbReference>
<reference evidence="2" key="1">
    <citation type="submission" date="2005-09" db="EMBL/GenBank/DDBJ databases">
        <title>Complete genome sequence of Clostridium kluyveri and comparative genomics of Clostridia species.</title>
        <authorList>
            <person name="Inui M."/>
            <person name="Nonaka H."/>
            <person name="Shinoda Y."/>
            <person name="Ikenaga Y."/>
            <person name="Abe M."/>
            <person name="Naito K."/>
            <person name="Vertes A.A."/>
            <person name="Yukawa H."/>
        </authorList>
    </citation>
    <scope>NUCLEOTIDE SEQUENCE [LARGE SCALE GENOMIC DNA]</scope>
    <source>
        <strain evidence="2">NBRC 12016</strain>
    </source>
</reference>
<sequence>MATSISLAIPLEMVLPSTHTSEHLPISTMSINMASSRSSGFSSSINCGNIRWGAIGIQFWSKANLQKLRAFLMFPSTSPE</sequence>